<keyword evidence="2" id="KW-1185">Reference proteome</keyword>
<accession>A0A1S5YDA6</accession>
<evidence type="ECO:0008006" key="3">
    <source>
        <dbReference type="Google" id="ProtNLM"/>
    </source>
</evidence>
<evidence type="ECO:0000313" key="1">
    <source>
        <dbReference type="EMBL" id="AQQ79988.1"/>
    </source>
</evidence>
<name>A0A1S5YDA6_9VIRU</name>
<organism evidence="1 2">
    <name type="scientific">Leptopilina boulardi filamentous virus</name>
    <dbReference type="NCBI Taxonomy" id="552509"/>
    <lineage>
        <taxon>Viruses</taxon>
        <taxon>Viruses incertae sedis</taxon>
        <taxon>Naldaviricetes</taxon>
        <taxon>Lefavirales</taxon>
        <taxon>Filamentoviridae</taxon>
        <taxon>Alphafilamentovirus</taxon>
        <taxon>Alphafilamentovirus leboulardi</taxon>
    </lineage>
</organism>
<dbReference type="GeneID" id="31050545"/>
<dbReference type="KEGG" id="vg:31050545"/>
<dbReference type="Gene3D" id="3.40.50.300">
    <property type="entry name" value="P-loop containing nucleotide triphosphate hydrolases"/>
    <property type="match status" value="1"/>
</dbReference>
<protein>
    <recommendedName>
        <fullName evidence="3">DNA helicase</fullName>
    </recommendedName>
</protein>
<dbReference type="SUPFAM" id="SSF52540">
    <property type="entry name" value="P-loop containing nucleoside triphosphate hydrolases"/>
    <property type="match status" value="1"/>
</dbReference>
<dbReference type="RefSeq" id="YP_009345672.1">
    <property type="nucleotide sequence ID" value="NC_033778.1"/>
</dbReference>
<reference evidence="1 2" key="1">
    <citation type="journal article" date="2016" name="Genome Biol. Evol.">
        <title>Genome Sequencing of the Behavior Manipulating Virus LbFV Reveals a Possible New Virus Family.</title>
        <authorList>
            <person name="Lepetit D."/>
            <person name="Gillet B."/>
            <person name="Hughes S."/>
            <person name="Kraaijeveld K."/>
            <person name="Varaldi J."/>
        </authorList>
    </citation>
    <scope>NUCLEOTIDE SEQUENCE [LARGE SCALE GENOMIC DNA]</scope>
    <source>
        <strain evidence="1">Valence Gotheron</strain>
    </source>
</reference>
<evidence type="ECO:0000313" key="2">
    <source>
        <dbReference type="Proteomes" id="UP000203066"/>
    </source>
</evidence>
<dbReference type="EMBL" id="KY009685">
    <property type="protein sequence ID" value="AQQ79988.1"/>
    <property type="molecule type" value="Genomic_DNA"/>
</dbReference>
<dbReference type="Proteomes" id="UP000203066">
    <property type="component" value="Segment"/>
</dbReference>
<gene>
    <name evidence="1" type="ORF">LbFV_ORF68</name>
</gene>
<dbReference type="InterPro" id="IPR027417">
    <property type="entry name" value="P-loop_NTPase"/>
</dbReference>
<proteinExistence type="predicted"/>
<sequence>MDSNDLNDTDDKKKLKRKLNFLHDKNHSDYYIYKGLTNFREKVIYFNVNGLFQYKIKPLVPFNKNIWYKDVVKLILEDEEIFFYLDDEKSKTPLNDIYEYLQDINLTKRSDDNIKKNNDNSSFSHEQKKIYNEIIQINEKNSLSIFGLIGAAGTGKTFCLKQFTNKLFIYITLQNNLCRETEQKLNLSSDNVFTLCSFIIKLFNISFFEYCELERFIISNNVIDYDHFFDQLELKHDFLDSIILENKYIYICIDEVSMIPINVIKLIKESLQRYIEKKNVINAENDKYCITILLCGDCHQIQPIYFTKNLKERKNDFSFKSPGSSVVNRYDLEYLTLNCQKILSFTKKNFFFTTQIRCNNNHYIKFIENLQTSSTWIADILNYFKDICKEREIFFLYNCNLLEKLDSSKYKNFEDFLYFCIEWIDENYFIFNNFKYFSWCNVDMHYINCMIFYTSLKQFNEHLNTMTDNFERQKFNRMKPKLANLKFFINGNLYACPTNTTYLPFLPLIIGMEYKVLLTVKNKLCRGDVVILIEANENGQFLLCYSKSQCKFIKIYPSLFTMTLYTMDRILSLSKYNKNKQKFVNTKIFGFPIQLNCADTIRSSIGMTVERKDIYINLNGCSLQETYVILSRATNIDQIKGIYIH</sequence>